<dbReference type="InterPro" id="IPR053196">
    <property type="entry name" value="Lipoprotein_YbaY-like"/>
</dbReference>
<name>A0A7W5EU00_9GAMM</name>
<sequence>MKRHLFIAAALTGTLALAGCDNGEDTEQAAQDETTSQAEQPQEETTSQAEQPQEETTSQAEQPEEAEQQASQTLQGMLEFAATETPLPKEAEVTVSLREVAKADAPATVITETTVTPEDGEPVEFALDYDVSAVTADHAHILQATLRDGDDNLRWTTKERHTVEVGPDAEQGPITLVLEPVTSEAAGDENLQEAQQDMLQSDDAAGASSDTADEASGESMEAIDEQATEMQEPATPSEGDTTTATQ</sequence>
<dbReference type="AlphaFoldDB" id="A0A7W5EU00"/>
<evidence type="ECO:0000256" key="1">
    <source>
        <dbReference type="SAM" id="MobiDB-lite"/>
    </source>
</evidence>
<keyword evidence="4" id="KW-1185">Reference proteome</keyword>
<feature type="compositionally biased region" description="Low complexity" evidence="1">
    <location>
        <begin position="33"/>
        <end position="61"/>
    </location>
</feature>
<dbReference type="PANTHER" id="PTHR38013:SF1">
    <property type="entry name" value="GLYCOPROTEIN_POLYSACCHARIDE METABOLISM"/>
    <property type="match status" value="1"/>
</dbReference>
<keyword evidence="2" id="KW-0732">Signal</keyword>
<feature type="signal peptide" evidence="2">
    <location>
        <begin position="1"/>
        <end position="18"/>
    </location>
</feature>
<evidence type="ECO:0000313" key="3">
    <source>
        <dbReference type="EMBL" id="MBB3231398.1"/>
    </source>
</evidence>
<protein>
    <submittedName>
        <fullName evidence="3">Putative lipoprotein</fullName>
    </submittedName>
</protein>
<evidence type="ECO:0000256" key="2">
    <source>
        <dbReference type="SAM" id="SignalP"/>
    </source>
</evidence>
<reference evidence="3 4" key="1">
    <citation type="submission" date="2020-08" db="EMBL/GenBank/DDBJ databases">
        <title>Genomic Encyclopedia of Type Strains, Phase III (KMG-III): the genomes of soil and plant-associated and newly described type strains.</title>
        <authorList>
            <person name="Whitman W."/>
        </authorList>
    </citation>
    <scope>NUCLEOTIDE SEQUENCE [LARGE SCALE GENOMIC DNA]</scope>
    <source>
        <strain evidence="3 4">CECT 7744</strain>
    </source>
</reference>
<dbReference type="InterPro" id="IPR039366">
    <property type="entry name" value="Pilotin"/>
</dbReference>
<feature type="region of interest" description="Disordered" evidence="1">
    <location>
        <begin position="160"/>
        <end position="246"/>
    </location>
</feature>
<comment type="caution">
    <text evidence="3">The sequence shown here is derived from an EMBL/GenBank/DDBJ whole genome shotgun (WGS) entry which is preliminary data.</text>
</comment>
<feature type="compositionally biased region" description="Acidic residues" evidence="1">
    <location>
        <begin position="211"/>
        <end position="227"/>
    </location>
</feature>
<dbReference type="Proteomes" id="UP000518892">
    <property type="component" value="Unassembled WGS sequence"/>
</dbReference>
<dbReference type="RefSeq" id="WP_183383874.1">
    <property type="nucleotide sequence ID" value="NZ_JACHXR010000005.1"/>
</dbReference>
<dbReference type="PROSITE" id="PS51257">
    <property type="entry name" value="PROKAR_LIPOPROTEIN"/>
    <property type="match status" value="1"/>
</dbReference>
<dbReference type="PANTHER" id="PTHR38013">
    <property type="entry name" value="GLYCOPROTEIN/POLYSACCHARIDE METABOLISM"/>
    <property type="match status" value="1"/>
</dbReference>
<gene>
    <name evidence="3" type="ORF">FHR97_002253</name>
</gene>
<accession>A0A7W5EU00</accession>
<feature type="region of interest" description="Disordered" evidence="1">
    <location>
        <begin position="17"/>
        <end position="92"/>
    </location>
</feature>
<feature type="chain" id="PRO_5030642076" evidence="2">
    <location>
        <begin position="19"/>
        <end position="246"/>
    </location>
</feature>
<feature type="compositionally biased region" description="Low complexity" evidence="1">
    <location>
        <begin position="201"/>
        <end position="210"/>
    </location>
</feature>
<keyword evidence="3" id="KW-0449">Lipoprotein</keyword>
<proteinExistence type="predicted"/>
<dbReference type="Pfam" id="PF09619">
    <property type="entry name" value="YscW"/>
    <property type="match status" value="1"/>
</dbReference>
<organism evidence="3 4">
    <name type="scientific">Halomonas stenophila</name>
    <dbReference type="NCBI Taxonomy" id="795312"/>
    <lineage>
        <taxon>Bacteria</taxon>
        <taxon>Pseudomonadati</taxon>
        <taxon>Pseudomonadota</taxon>
        <taxon>Gammaproteobacteria</taxon>
        <taxon>Oceanospirillales</taxon>
        <taxon>Halomonadaceae</taxon>
        <taxon>Halomonas</taxon>
    </lineage>
</organism>
<evidence type="ECO:0000313" key="4">
    <source>
        <dbReference type="Proteomes" id="UP000518892"/>
    </source>
</evidence>
<dbReference type="EMBL" id="JACHXR010000005">
    <property type="protein sequence ID" value="MBB3231398.1"/>
    <property type="molecule type" value="Genomic_DNA"/>
</dbReference>